<sequence>MSAVIYCAFLRVAPAHNSSPHCARSSMTQPTLPQCQPKCHCIVRVEGITGGKKQEFSGSGDTPRLHRRGKTLYFMNINVYQVDISSRSLDVTSVEKVGSSYHQYHATYAILDQEHPLHKHHHLDSYLCLLDNRSMSDKHGMDARDTCCKTSSPEEISVI</sequence>
<organism evidence="1 2">
    <name type="scientific">Oedothorax gibbosus</name>
    <dbReference type="NCBI Taxonomy" id="931172"/>
    <lineage>
        <taxon>Eukaryota</taxon>
        <taxon>Metazoa</taxon>
        <taxon>Ecdysozoa</taxon>
        <taxon>Arthropoda</taxon>
        <taxon>Chelicerata</taxon>
        <taxon>Arachnida</taxon>
        <taxon>Araneae</taxon>
        <taxon>Araneomorphae</taxon>
        <taxon>Entelegynae</taxon>
        <taxon>Araneoidea</taxon>
        <taxon>Linyphiidae</taxon>
        <taxon>Erigoninae</taxon>
        <taxon>Oedothorax</taxon>
    </lineage>
</organism>
<evidence type="ECO:0000313" key="2">
    <source>
        <dbReference type="Proteomes" id="UP000827092"/>
    </source>
</evidence>
<reference evidence="1 2" key="1">
    <citation type="journal article" date="2022" name="Nat. Ecol. Evol.">
        <title>A masculinizing supergene underlies an exaggerated male reproductive morph in a spider.</title>
        <authorList>
            <person name="Hendrickx F."/>
            <person name="De Corte Z."/>
            <person name="Sonet G."/>
            <person name="Van Belleghem S.M."/>
            <person name="Kostlbacher S."/>
            <person name="Vangestel C."/>
        </authorList>
    </citation>
    <scope>NUCLEOTIDE SEQUENCE [LARGE SCALE GENOMIC DNA]</scope>
    <source>
        <strain evidence="1">W744_W776</strain>
    </source>
</reference>
<evidence type="ECO:0000313" key="1">
    <source>
        <dbReference type="EMBL" id="KAG8192868.1"/>
    </source>
</evidence>
<protein>
    <submittedName>
        <fullName evidence="1">Uncharacterized protein</fullName>
    </submittedName>
</protein>
<keyword evidence="2" id="KW-1185">Reference proteome</keyword>
<proteinExistence type="predicted"/>
<dbReference type="EMBL" id="JAFNEN010000134">
    <property type="protein sequence ID" value="KAG8192868.1"/>
    <property type="molecule type" value="Genomic_DNA"/>
</dbReference>
<name>A0AAV6VAH9_9ARAC</name>
<comment type="caution">
    <text evidence="1">The sequence shown here is derived from an EMBL/GenBank/DDBJ whole genome shotgun (WGS) entry which is preliminary data.</text>
</comment>
<dbReference type="AlphaFoldDB" id="A0AAV6VAH9"/>
<accession>A0AAV6VAH9</accession>
<gene>
    <name evidence="1" type="ORF">JTE90_014644</name>
</gene>
<dbReference type="Proteomes" id="UP000827092">
    <property type="component" value="Unassembled WGS sequence"/>
</dbReference>